<dbReference type="InterPro" id="IPR001077">
    <property type="entry name" value="COMT_C"/>
</dbReference>
<feature type="domain" description="O-methyltransferase dimerisation" evidence="5">
    <location>
        <begin position="106"/>
        <end position="198"/>
    </location>
</feature>
<dbReference type="SUPFAM" id="SSF46785">
    <property type="entry name" value="Winged helix' DNA-binding domain"/>
    <property type="match status" value="1"/>
</dbReference>
<dbReference type="PANTHER" id="PTHR11746">
    <property type="entry name" value="O-METHYLTRANSFERASE"/>
    <property type="match status" value="1"/>
</dbReference>
<keyword evidence="7" id="KW-1185">Reference proteome</keyword>
<evidence type="ECO:0000259" key="5">
    <source>
        <dbReference type="Pfam" id="PF08100"/>
    </source>
</evidence>
<gene>
    <name evidence="6" type="ORF">V6N11_078185</name>
</gene>
<feature type="domain" description="O-methyltransferase C-terminal" evidence="4">
    <location>
        <begin position="221"/>
        <end position="411"/>
    </location>
</feature>
<evidence type="ECO:0000256" key="1">
    <source>
        <dbReference type="ARBA" id="ARBA00022603"/>
    </source>
</evidence>
<comment type="caution">
    <text evidence="6">The sequence shown here is derived from an EMBL/GenBank/DDBJ whole genome shotgun (WGS) entry which is preliminary data.</text>
</comment>
<dbReference type="InterPro" id="IPR029063">
    <property type="entry name" value="SAM-dependent_MTases_sf"/>
</dbReference>
<keyword evidence="3" id="KW-0949">S-adenosyl-L-methionine</keyword>
<evidence type="ECO:0000256" key="2">
    <source>
        <dbReference type="ARBA" id="ARBA00022679"/>
    </source>
</evidence>
<dbReference type="Gene3D" id="3.40.50.150">
    <property type="entry name" value="Vaccinia Virus protein VP39"/>
    <property type="match status" value="1"/>
</dbReference>
<protein>
    <submittedName>
        <fullName evidence="6">Uncharacterized protein</fullName>
    </submittedName>
</protein>
<evidence type="ECO:0000313" key="7">
    <source>
        <dbReference type="Proteomes" id="UP001396334"/>
    </source>
</evidence>
<dbReference type="Proteomes" id="UP001396334">
    <property type="component" value="Unassembled WGS sequence"/>
</dbReference>
<evidence type="ECO:0000256" key="3">
    <source>
        <dbReference type="ARBA" id="ARBA00022691"/>
    </source>
</evidence>
<dbReference type="Gene3D" id="1.10.10.10">
    <property type="entry name" value="Winged helix-like DNA-binding domain superfamily/Winged helix DNA-binding domain"/>
    <property type="match status" value="1"/>
</dbReference>
<dbReference type="InterPro" id="IPR016461">
    <property type="entry name" value="COMT-like"/>
</dbReference>
<dbReference type="PROSITE" id="PS51683">
    <property type="entry name" value="SAM_OMT_II"/>
    <property type="match status" value="1"/>
</dbReference>
<name>A0ABR2TFA2_9ROSI</name>
<sequence>MSSDLSLCKLGDAHVVPNGPLLNIPTGGEGRSGIPSAIVSHVDLASNCLSDQPVVKHETGSDLPHRMIVHPHVDRIFCAFQQSCRKLKRDGEFTTKEDEACLRALQYVTSTVLPFALKTAIDLDLLEIIAKSGPGSKVSAAEIVSKLPAKNPNAPDIIDRLLRFLTTRSVLDCDLVTDRDGKTVRLYGVSSTGRYFLRNEEGISLVQFLNMTTNTHSLGCWDFLKEATLEGELSPFQRFYGAKVFETVAKDRNFANVFNQSMSNHTAVIMKGVLQNYKGFEGLTQLIDVGGGVGTNLKLIVSKYPHIKGINFDLPPVVKDAPNIPGVEHVGGDMFDKISNGEVIFMKGEEKCLKLLRNCYEAIPESEKVILLKSIMSELPTTDMITATTTYFDVEVLLVHPDGKERTFKEF</sequence>
<dbReference type="InterPro" id="IPR036388">
    <property type="entry name" value="WH-like_DNA-bd_sf"/>
</dbReference>
<dbReference type="Pfam" id="PF00891">
    <property type="entry name" value="Methyltransf_2"/>
    <property type="match status" value="1"/>
</dbReference>
<dbReference type="SUPFAM" id="SSF53335">
    <property type="entry name" value="S-adenosyl-L-methionine-dependent methyltransferases"/>
    <property type="match status" value="1"/>
</dbReference>
<dbReference type="Pfam" id="PF08100">
    <property type="entry name" value="Dimerisation"/>
    <property type="match status" value="1"/>
</dbReference>
<evidence type="ECO:0000313" key="6">
    <source>
        <dbReference type="EMBL" id="KAK9036176.1"/>
    </source>
</evidence>
<organism evidence="6 7">
    <name type="scientific">Hibiscus sabdariffa</name>
    <name type="common">roselle</name>
    <dbReference type="NCBI Taxonomy" id="183260"/>
    <lineage>
        <taxon>Eukaryota</taxon>
        <taxon>Viridiplantae</taxon>
        <taxon>Streptophyta</taxon>
        <taxon>Embryophyta</taxon>
        <taxon>Tracheophyta</taxon>
        <taxon>Spermatophyta</taxon>
        <taxon>Magnoliopsida</taxon>
        <taxon>eudicotyledons</taxon>
        <taxon>Gunneridae</taxon>
        <taxon>Pentapetalae</taxon>
        <taxon>rosids</taxon>
        <taxon>malvids</taxon>
        <taxon>Malvales</taxon>
        <taxon>Malvaceae</taxon>
        <taxon>Malvoideae</taxon>
        <taxon>Hibiscus</taxon>
    </lineage>
</organism>
<proteinExistence type="predicted"/>
<accession>A0ABR2TFA2</accession>
<dbReference type="InterPro" id="IPR012967">
    <property type="entry name" value="COMT_dimerisation"/>
</dbReference>
<keyword evidence="1" id="KW-0489">Methyltransferase</keyword>
<reference evidence="6 7" key="1">
    <citation type="journal article" date="2024" name="G3 (Bethesda)">
        <title>Genome assembly of Hibiscus sabdariffa L. provides insights into metabolisms of medicinal natural products.</title>
        <authorList>
            <person name="Kim T."/>
        </authorList>
    </citation>
    <scope>NUCLEOTIDE SEQUENCE [LARGE SCALE GENOMIC DNA]</scope>
    <source>
        <strain evidence="6">TK-2024</strain>
        <tissue evidence="6">Old leaves</tissue>
    </source>
</reference>
<evidence type="ECO:0000259" key="4">
    <source>
        <dbReference type="Pfam" id="PF00891"/>
    </source>
</evidence>
<keyword evidence="2" id="KW-0808">Transferase</keyword>
<dbReference type="InterPro" id="IPR036390">
    <property type="entry name" value="WH_DNA-bd_sf"/>
</dbReference>
<dbReference type="EMBL" id="JBBPBN010000006">
    <property type="protein sequence ID" value="KAK9036176.1"/>
    <property type="molecule type" value="Genomic_DNA"/>
</dbReference>